<evidence type="ECO:0000256" key="1">
    <source>
        <dbReference type="SAM" id="Coils"/>
    </source>
</evidence>
<organism evidence="3 4">
    <name type="scientific">Alteriqipengyuania halimionae</name>
    <dbReference type="NCBI Taxonomy" id="1926630"/>
    <lineage>
        <taxon>Bacteria</taxon>
        <taxon>Pseudomonadati</taxon>
        <taxon>Pseudomonadota</taxon>
        <taxon>Alphaproteobacteria</taxon>
        <taxon>Sphingomonadales</taxon>
        <taxon>Erythrobacteraceae</taxon>
        <taxon>Alteriqipengyuania</taxon>
    </lineage>
</organism>
<dbReference type="EMBL" id="WTYR01000001">
    <property type="protein sequence ID" value="MXP10132.1"/>
    <property type="molecule type" value="Genomic_DNA"/>
</dbReference>
<accession>A0A6I4U6P7</accession>
<dbReference type="OrthoDB" id="7391128at2"/>
<evidence type="ECO:0000313" key="3">
    <source>
        <dbReference type="EMBL" id="MXP10132.1"/>
    </source>
</evidence>
<keyword evidence="4" id="KW-1185">Reference proteome</keyword>
<gene>
    <name evidence="3" type="ORF">GRI68_08060</name>
</gene>
<evidence type="ECO:0000256" key="2">
    <source>
        <dbReference type="SAM" id="MobiDB-lite"/>
    </source>
</evidence>
<feature type="coiled-coil region" evidence="1">
    <location>
        <begin position="31"/>
        <end position="58"/>
    </location>
</feature>
<sequence>MIVTRSRVKTVGWAAVLACCAGAVTMLAFKVNAVRSEVRQAEERIVQLERDNLYLETEFETRASQQQLAALNRMEFGYVAPGPAQFLANERALAAFSAPRSKDAPEMIRVAREDVAEVELASFTEDVDAARPEPEKKSERKPSEPTEKAPSFQHAVVEKVKAEDKAEPSFAALFANYRLDKEAAE</sequence>
<protein>
    <submittedName>
        <fullName evidence="3">Uncharacterized protein</fullName>
    </submittedName>
</protein>
<feature type="compositionally biased region" description="Basic and acidic residues" evidence="2">
    <location>
        <begin position="128"/>
        <end position="147"/>
    </location>
</feature>
<evidence type="ECO:0000313" key="4">
    <source>
        <dbReference type="Proteomes" id="UP000429229"/>
    </source>
</evidence>
<dbReference type="RefSeq" id="WP_160616769.1">
    <property type="nucleotide sequence ID" value="NZ_WTYR01000001.1"/>
</dbReference>
<dbReference type="Proteomes" id="UP000429229">
    <property type="component" value="Unassembled WGS sequence"/>
</dbReference>
<proteinExistence type="predicted"/>
<dbReference type="AlphaFoldDB" id="A0A6I4U6P7"/>
<feature type="region of interest" description="Disordered" evidence="2">
    <location>
        <begin position="122"/>
        <end position="164"/>
    </location>
</feature>
<reference evidence="3 4" key="1">
    <citation type="submission" date="2019-12" db="EMBL/GenBank/DDBJ databases">
        <title>Genomic-based taxomic classification of the family Erythrobacteraceae.</title>
        <authorList>
            <person name="Xu L."/>
        </authorList>
    </citation>
    <scope>NUCLEOTIDE SEQUENCE [LARGE SCALE GENOMIC DNA]</scope>
    <source>
        <strain evidence="3 4">LMG 29519</strain>
    </source>
</reference>
<name>A0A6I4U6P7_9SPHN</name>
<keyword evidence="1" id="KW-0175">Coiled coil</keyword>
<comment type="caution">
    <text evidence="3">The sequence shown here is derived from an EMBL/GenBank/DDBJ whole genome shotgun (WGS) entry which is preliminary data.</text>
</comment>